<evidence type="ECO:0000256" key="2">
    <source>
        <dbReference type="ARBA" id="ARBA00004370"/>
    </source>
</evidence>
<evidence type="ECO:0000256" key="9">
    <source>
        <dbReference type="ARBA" id="ARBA00023002"/>
    </source>
</evidence>
<dbReference type="PANTHER" id="PTHR24305:SF166">
    <property type="entry name" value="CYTOCHROME P450 12A4, MITOCHONDRIAL-RELATED"/>
    <property type="match status" value="1"/>
</dbReference>
<name>A0AAD6ZAY4_9AGAR</name>
<feature type="binding site" description="axial binding residue" evidence="13">
    <location>
        <position position="458"/>
    </location>
    <ligand>
        <name>heme</name>
        <dbReference type="ChEBI" id="CHEBI:30413"/>
    </ligand>
    <ligandPart>
        <name>Fe</name>
        <dbReference type="ChEBI" id="CHEBI:18248"/>
    </ligandPart>
</feature>
<dbReference type="InterPro" id="IPR036396">
    <property type="entry name" value="Cyt_P450_sf"/>
</dbReference>
<keyword evidence="9" id="KW-0560">Oxidoreductase</keyword>
<comment type="subcellular location">
    <subcellularLocation>
        <location evidence="2">Membrane</location>
    </subcellularLocation>
</comment>
<dbReference type="InterPro" id="IPR002401">
    <property type="entry name" value="Cyt_P450_E_grp-I"/>
</dbReference>
<dbReference type="Gene3D" id="1.10.630.10">
    <property type="entry name" value="Cytochrome P450"/>
    <property type="match status" value="1"/>
</dbReference>
<keyword evidence="14" id="KW-0732">Signal</keyword>
<dbReference type="AlphaFoldDB" id="A0AAD6ZAY4"/>
<evidence type="ECO:0000256" key="6">
    <source>
        <dbReference type="ARBA" id="ARBA00022692"/>
    </source>
</evidence>
<evidence type="ECO:0000256" key="10">
    <source>
        <dbReference type="ARBA" id="ARBA00023004"/>
    </source>
</evidence>
<dbReference type="GO" id="GO:0016705">
    <property type="term" value="F:oxidoreductase activity, acting on paired donors, with incorporation or reduction of molecular oxygen"/>
    <property type="evidence" value="ECO:0007669"/>
    <property type="project" value="InterPro"/>
</dbReference>
<dbReference type="GO" id="GO:0020037">
    <property type="term" value="F:heme binding"/>
    <property type="evidence" value="ECO:0007669"/>
    <property type="project" value="InterPro"/>
</dbReference>
<dbReference type="InterPro" id="IPR050121">
    <property type="entry name" value="Cytochrome_P450_monoxygenase"/>
</dbReference>
<feature type="chain" id="PRO_5042245840" evidence="14">
    <location>
        <begin position="23"/>
        <end position="516"/>
    </location>
</feature>
<keyword evidence="12" id="KW-0472">Membrane</keyword>
<dbReference type="EMBL" id="JARIHO010000065">
    <property type="protein sequence ID" value="KAJ7314854.1"/>
    <property type="molecule type" value="Genomic_DNA"/>
</dbReference>
<evidence type="ECO:0000256" key="1">
    <source>
        <dbReference type="ARBA" id="ARBA00001971"/>
    </source>
</evidence>
<evidence type="ECO:0000256" key="11">
    <source>
        <dbReference type="ARBA" id="ARBA00023033"/>
    </source>
</evidence>
<evidence type="ECO:0000256" key="3">
    <source>
        <dbReference type="ARBA" id="ARBA00004721"/>
    </source>
</evidence>
<accession>A0AAD6ZAY4</accession>
<comment type="caution">
    <text evidence="15">The sequence shown here is derived from an EMBL/GenBank/DDBJ whole genome shotgun (WGS) entry which is preliminary data.</text>
</comment>
<keyword evidence="10 13" id="KW-0408">Iron</keyword>
<evidence type="ECO:0000256" key="12">
    <source>
        <dbReference type="ARBA" id="ARBA00023136"/>
    </source>
</evidence>
<comment type="pathway">
    <text evidence="3">Secondary metabolite biosynthesis; terpenoid biosynthesis.</text>
</comment>
<organism evidence="15 16">
    <name type="scientific">Mycena albidolilacea</name>
    <dbReference type="NCBI Taxonomy" id="1033008"/>
    <lineage>
        <taxon>Eukaryota</taxon>
        <taxon>Fungi</taxon>
        <taxon>Dikarya</taxon>
        <taxon>Basidiomycota</taxon>
        <taxon>Agaricomycotina</taxon>
        <taxon>Agaricomycetes</taxon>
        <taxon>Agaricomycetidae</taxon>
        <taxon>Agaricales</taxon>
        <taxon>Marasmiineae</taxon>
        <taxon>Mycenaceae</taxon>
        <taxon>Mycena</taxon>
    </lineage>
</organism>
<dbReference type="Proteomes" id="UP001218218">
    <property type="component" value="Unassembled WGS sequence"/>
</dbReference>
<sequence>MNHGIACGAVVALLVGYCVVRQRSSISHIRGPPSPSWIFGNMLQFRLPSSYGDYEFKWFKIYGLVYRLKGCFGQNHLVVSDLLACQHILKSPHFAISPTLDNQLRLAVGDGTMIRLRGKAHQRLRNGLNPGFTAAAARSFQPIFDNVAQAITQELELSGTAPIDIVPPLSIATFTAIAGAALGYSLDDLGEEYVVATDQTTVASSTQTAGHILANALGAWLPTWLLRAALHLPTKTFKAARKASHLAQSIGAQVVKEKHDLVQQGLNTDGDIFGILLDQVHSNTERIPLTGEEIVDQTQTIMTAGQETTTKTIAFGLWELAKNPELQESLRAEIHSSPGETGQNGGYDQMPLLNAFIKETLRFYPAEAFTERMVVEDTVIPLSESITTSTGEQISEISVGKGQVVIVGIASYHRLESHWGADADKFRPSRWFEDTILNADAVGPYANLLAFLTGPHTCLGWRFAILEMQAVICELVGKFAFALPENDSVRVCMANTLQPVLSSGERGVLLRVSRLL</sequence>
<keyword evidence="16" id="KW-1185">Reference proteome</keyword>
<dbReference type="Pfam" id="PF00067">
    <property type="entry name" value="p450"/>
    <property type="match status" value="1"/>
</dbReference>
<evidence type="ECO:0000256" key="4">
    <source>
        <dbReference type="ARBA" id="ARBA00010617"/>
    </source>
</evidence>
<keyword evidence="5 13" id="KW-0349">Heme</keyword>
<dbReference type="SUPFAM" id="SSF48264">
    <property type="entry name" value="Cytochrome P450"/>
    <property type="match status" value="1"/>
</dbReference>
<evidence type="ECO:0000313" key="16">
    <source>
        <dbReference type="Proteomes" id="UP001218218"/>
    </source>
</evidence>
<dbReference type="GO" id="GO:0016020">
    <property type="term" value="C:membrane"/>
    <property type="evidence" value="ECO:0007669"/>
    <property type="project" value="UniProtKB-SubCell"/>
</dbReference>
<dbReference type="PRINTS" id="PR00463">
    <property type="entry name" value="EP450I"/>
</dbReference>
<evidence type="ECO:0000256" key="7">
    <source>
        <dbReference type="ARBA" id="ARBA00022723"/>
    </source>
</evidence>
<evidence type="ECO:0000256" key="14">
    <source>
        <dbReference type="SAM" id="SignalP"/>
    </source>
</evidence>
<keyword evidence="8" id="KW-1133">Transmembrane helix</keyword>
<reference evidence="15" key="1">
    <citation type="submission" date="2023-03" db="EMBL/GenBank/DDBJ databases">
        <title>Massive genome expansion in bonnet fungi (Mycena s.s.) driven by repeated elements and novel gene families across ecological guilds.</title>
        <authorList>
            <consortium name="Lawrence Berkeley National Laboratory"/>
            <person name="Harder C.B."/>
            <person name="Miyauchi S."/>
            <person name="Viragh M."/>
            <person name="Kuo A."/>
            <person name="Thoen E."/>
            <person name="Andreopoulos B."/>
            <person name="Lu D."/>
            <person name="Skrede I."/>
            <person name="Drula E."/>
            <person name="Henrissat B."/>
            <person name="Morin E."/>
            <person name="Kohler A."/>
            <person name="Barry K."/>
            <person name="LaButti K."/>
            <person name="Morin E."/>
            <person name="Salamov A."/>
            <person name="Lipzen A."/>
            <person name="Mereny Z."/>
            <person name="Hegedus B."/>
            <person name="Baldrian P."/>
            <person name="Stursova M."/>
            <person name="Weitz H."/>
            <person name="Taylor A."/>
            <person name="Grigoriev I.V."/>
            <person name="Nagy L.G."/>
            <person name="Martin F."/>
            <person name="Kauserud H."/>
        </authorList>
    </citation>
    <scope>NUCLEOTIDE SEQUENCE</scope>
    <source>
        <strain evidence="15">CBHHK002</strain>
    </source>
</reference>
<dbReference type="InterPro" id="IPR001128">
    <property type="entry name" value="Cyt_P450"/>
</dbReference>
<evidence type="ECO:0000313" key="15">
    <source>
        <dbReference type="EMBL" id="KAJ7314854.1"/>
    </source>
</evidence>
<proteinExistence type="inferred from homology"/>
<dbReference type="GO" id="GO:0004497">
    <property type="term" value="F:monooxygenase activity"/>
    <property type="evidence" value="ECO:0007669"/>
    <property type="project" value="UniProtKB-KW"/>
</dbReference>
<comment type="cofactor">
    <cofactor evidence="1 13">
        <name>heme</name>
        <dbReference type="ChEBI" id="CHEBI:30413"/>
    </cofactor>
</comment>
<protein>
    <submittedName>
        <fullName evidence="15">Cytochrome P450</fullName>
    </submittedName>
</protein>
<gene>
    <name evidence="15" type="ORF">DFH08DRAFT_755703</name>
</gene>
<dbReference type="PRINTS" id="PR00385">
    <property type="entry name" value="P450"/>
</dbReference>
<keyword evidence="7 13" id="KW-0479">Metal-binding</keyword>
<keyword evidence="6" id="KW-0812">Transmembrane</keyword>
<dbReference type="GO" id="GO:0005506">
    <property type="term" value="F:iron ion binding"/>
    <property type="evidence" value="ECO:0007669"/>
    <property type="project" value="InterPro"/>
</dbReference>
<evidence type="ECO:0000256" key="5">
    <source>
        <dbReference type="ARBA" id="ARBA00022617"/>
    </source>
</evidence>
<evidence type="ECO:0000256" key="8">
    <source>
        <dbReference type="ARBA" id="ARBA00022989"/>
    </source>
</evidence>
<comment type="similarity">
    <text evidence="4">Belongs to the cytochrome P450 family.</text>
</comment>
<keyword evidence="11" id="KW-0503">Monooxygenase</keyword>
<dbReference type="PANTHER" id="PTHR24305">
    <property type="entry name" value="CYTOCHROME P450"/>
    <property type="match status" value="1"/>
</dbReference>
<evidence type="ECO:0000256" key="13">
    <source>
        <dbReference type="PIRSR" id="PIRSR602401-1"/>
    </source>
</evidence>
<feature type="signal peptide" evidence="14">
    <location>
        <begin position="1"/>
        <end position="22"/>
    </location>
</feature>